<keyword evidence="1" id="KW-0805">Transcription regulation</keyword>
<dbReference type="Proteomes" id="UP001611415">
    <property type="component" value="Unassembled WGS sequence"/>
</dbReference>
<gene>
    <name evidence="6" type="ORF">ACH49W_00205</name>
</gene>
<evidence type="ECO:0000313" key="6">
    <source>
        <dbReference type="EMBL" id="MFI2471774.1"/>
    </source>
</evidence>
<dbReference type="PROSITE" id="PS01124">
    <property type="entry name" value="HTH_ARAC_FAMILY_2"/>
    <property type="match status" value="1"/>
</dbReference>
<reference evidence="6 7" key="1">
    <citation type="submission" date="2024-10" db="EMBL/GenBank/DDBJ databases">
        <title>The Natural Products Discovery Center: Release of the First 8490 Sequenced Strains for Exploring Actinobacteria Biosynthetic Diversity.</title>
        <authorList>
            <person name="Kalkreuter E."/>
            <person name="Kautsar S.A."/>
            <person name="Yang D."/>
            <person name="Bader C.D."/>
            <person name="Teijaro C.N."/>
            <person name="Fluegel L."/>
            <person name="Davis C.M."/>
            <person name="Simpson J.R."/>
            <person name="Lauterbach L."/>
            <person name="Steele A.D."/>
            <person name="Gui C."/>
            <person name="Meng S."/>
            <person name="Li G."/>
            <person name="Viehrig K."/>
            <person name="Ye F."/>
            <person name="Su P."/>
            <person name="Kiefer A.F."/>
            <person name="Nichols A."/>
            <person name="Cepeda A.J."/>
            <person name="Yan W."/>
            <person name="Fan B."/>
            <person name="Jiang Y."/>
            <person name="Adhikari A."/>
            <person name="Zheng C.-J."/>
            <person name="Schuster L."/>
            <person name="Cowan T.M."/>
            <person name="Smanski M.J."/>
            <person name="Chevrette M.G."/>
            <person name="De Carvalho L.P.S."/>
            <person name="Shen B."/>
        </authorList>
    </citation>
    <scope>NUCLEOTIDE SEQUENCE [LARGE SCALE GENOMIC DNA]</scope>
    <source>
        <strain evidence="6 7">NPDC019275</strain>
    </source>
</reference>
<dbReference type="Gene3D" id="1.10.10.60">
    <property type="entry name" value="Homeodomain-like"/>
    <property type="match status" value="1"/>
</dbReference>
<feature type="domain" description="HTH araC/xylS-type" evidence="5">
    <location>
        <begin position="234"/>
        <end position="332"/>
    </location>
</feature>
<keyword evidence="7" id="KW-1185">Reference proteome</keyword>
<comment type="caution">
    <text evidence="6">The sequence shown here is derived from an EMBL/GenBank/DDBJ whole genome shotgun (WGS) entry which is preliminary data.</text>
</comment>
<name>A0ABW7WRF7_9NOCA</name>
<dbReference type="SMART" id="SM00342">
    <property type="entry name" value="HTH_ARAC"/>
    <property type="match status" value="1"/>
</dbReference>
<dbReference type="Pfam" id="PF12833">
    <property type="entry name" value="HTH_18"/>
    <property type="match status" value="1"/>
</dbReference>
<evidence type="ECO:0000256" key="4">
    <source>
        <dbReference type="SAM" id="MobiDB-lite"/>
    </source>
</evidence>
<dbReference type="RefSeq" id="WP_397090271.1">
    <property type="nucleotide sequence ID" value="NZ_JBIRYO010000001.1"/>
</dbReference>
<organism evidence="6 7">
    <name type="scientific">Nocardia xishanensis</name>
    <dbReference type="NCBI Taxonomy" id="238964"/>
    <lineage>
        <taxon>Bacteria</taxon>
        <taxon>Bacillati</taxon>
        <taxon>Actinomycetota</taxon>
        <taxon>Actinomycetes</taxon>
        <taxon>Mycobacteriales</taxon>
        <taxon>Nocardiaceae</taxon>
        <taxon>Nocardia</taxon>
    </lineage>
</organism>
<keyword evidence="2" id="KW-0238">DNA-binding</keyword>
<evidence type="ECO:0000256" key="2">
    <source>
        <dbReference type="ARBA" id="ARBA00023125"/>
    </source>
</evidence>
<dbReference type="PANTHER" id="PTHR47894">
    <property type="entry name" value="HTH-TYPE TRANSCRIPTIONAL REGULATOR GADX"/>
    <property type="match status" value="1"/>
</dbReference>
<sequence>MAWVRSAGLRGVRTVVEQLGGDADDLARRANAPDGALDDGELMVRDSTIATILESAARELRCPDFGLRVALEQDLSMLGPLAVALQNAPTAIDALDYTAKYLFVHARNLSVRLVPDPRGSRAVIGVRYGYPDGVQAPPQSIDMGLLFLHRALIYLLGGSYGLRTVEIPHRPVAPRRRYEELFGTQVHWQQPAAVLRVPKDLAQRTIEGGDRTTRLLALSYLDSQTPAAGSAIAGRVKVALQQSLGTGPTTIAAVAALLAVSPRSLQRHLAAEGKAFATVLDDARRERAMTLLTESDLPLAQIASTVGLHSPATLSRYARRWWGTTARDVRRGHSVARPDSRSVSARRDE</sequence>
<dbReference type="InterPro" id="IPR032687">
    <property type="entry name" value="AraC-type_N"/>
</dbReference>
<dbReference type="Pfam" id="PF12625">
    <property type="entry name" value="Arabinose_bd"/>
    <property type="match status" value="1"/>
</dbReference>
<keyword evidence="3" id="KW-0804">Transcription</keyword>
<dbReference type="InterPro" id="IPR009057">
    <property type="entry name" value="Homeodomain-like_sf"/>
</dbReference>
<accession>A0ABW7WRF7</accession>
<evidence type="ECO:0000256" key="3">
    <source>
        <dbReference type="ARBA" id="ARBA00023163"/>
    </source>
</evidence>
<evidence type="ECO:0000313" key="7">
    <source>
        <dbReference type="Proteomes" id="UP001611415"/>
    </source>
</evidence>
<evidence type="ECO:0000259" key="5">
    <source>
        <dbReference type="PROSITE" id="PS01124"/>
    </source>
</evidence>
<dbReference type="InterPro" id="IPR018060">
    <property type="entry name" value="HTH_AraC"/>
</dbReference>
<evidence type="ECO:0000256" key="1">
    <source>
        <dbReference type="ARBA" id="ARBA00023015"/>
    </source>
</evidence>
<dbReference type="PANTHER" id="PTHR47894:SF4">
    <property type="entry name" value="HTH-TYPE TRANSCRIPTIONAL REGULATOR GADX"/>
    <property type="match status" value="1"/>
</dbReference>
<dbReference type="EMBL" id="JBIRYO010000001">
    <property type="protein sequence ID" value="MFI2471774.1"/>
    <property type="molecule type" value="Genomic_DNA"/>
</dbReference>
<feature type="region of interest" description="Disordered" evidence="4">
    <location>
        <begin position="330"/>
        <end position="349"/>
    </location>
</feature>
<proteinExistence type="predicted"/>
<protein>
    <submittedName>
        <fullName evidence="6">AraC family transcriptional regulator ligand-binding domain-containing protein</fullName>
    </submittedName>
</protein>
<dbReference type="SUPFAM" id="SSF46689">
    <property type="entry name" value="Homeodomain-like"/>
    <property type="match status" value="1"/>
</dbReference>